<feature type="region of interest" description="Disordered" evidence="1">
    <location>
        <begin position="193"/>
        <end position="213"/>
    </location>
</feature>
<dbReference type="Proteomes" id="UP001281003">
    <property type="component" value="Unassembled WGS sequence"/>
</dbReference>
<evidence type="ECO:0000313" key="2">
    <source>
        <dbReference type="EMBL" id="KAK3391962.1"/>
    </source>
</evidence>
<dbReference type="EMBL" id="JAUTDP010000012">
    <property type="protein sequence ID" value="KAK3391962.1"/>
    <property type="molecule type" value="Genomic_DNA"/>
</dbReference>
<sequence>MTLEIWLIATPNTTTTKFSCSFLSCQFSFFIPLSGQSAQCALSVSFLLLSPSSVGHLVPLLAAQPPSLSPSPFPSSGFDSGWEKATSTDPKVVAGRLGRLKVGNVSKARHGTSQLNGTALQRPRPPRPIPAEPCLLATLFTAGGRILNCLERTPLTAFHERTAVWNSLTVPSSAELLTSYPIPQARSPCSVASSRLLHSQTKDTQRDRGYETHGARNQAVRCVPVEAGLRGCYAIWKVSRHQWTW</sequence>
<feature type="compositionally biased region" description="Basic and acidic residues" evidence="1">
    <location>
        <begin position="200"/>
        <end position="213"/>
    </location>
</feature>
<reference evidence="2" key="1">
    <citation type="journal article" date="2023" name="Mol. Phylogenet. Evol.">
        <title>Genome-scale phylogeny and comparative genomics of the fungal order Sordariales.</title>
        <authorList>
            <person name="Hensen N."/>
            <person name="Bonometti L."/>
            <person name="Westerberg I."/>
            <person name="Brannstrom I.O."/>
            <person name="Guillou S."/>
            <person name="Cros-Aarteil S."/>
            <person name="Calhoun S."/>
            <person name="Haridas S."/>
            <person name="Kuo A."/>
            <person name="Mondo S."/>
            <person name="Pangilinan J."/>
            <person name="Riley R."/>
            <person name="LaButti K."/>
            <person name="Andreopoulos B."/>
            <person name="Lipzen A."/>
            <person name="Chen C."/>
            <person name="Yan M."/>
            <person name="Daum C."/>
            <person name="Ng V."/>
            <person name="Clum A."/>
            <person name="Steindorff A."/>
            <person name="Ohm R.A."/>
            <person name="Martin F."/>
            <person name="Silar P."/>
            <person name="Natvig D.O."/>
            <person name="Lalanne C."/>
            <person name="Gautier V."/>
            <person name="Ament-Velasquez S.L."/>
            <person name="Kruys A."/>
            <person name="Hutchinson M.I."/>
            <person name="Powell A.J."/>
            <person name="Barry K."/>
            <person name="Miller A.N."/>
            <person name="Grigoriev I.V."/>
            <person name="Debuchy R."/>
            <person name="Gladieux P."/>
            <person name="Hiltunen Thoren M."/>
            <person name="Johannesson H."/>
        </authorList>
    </citation>
    <scope>NUCLEOTIDE SEQUENCE</scope>
    <source>
        <strain evidence="2">FGSC 1904</strain>
    </source>
</reference>
<proteinExistence type="predicted"/>
<evidence type="ECO:0000313" key="3">
    <source>
        <dbReference type="Proteomes" id="UP001281003"/>
    </source>
</evidence>
<accession>A0AAE0P287</accession>
<protein>
    <submittedName>
        <fullName evidence="2">Uncharacterized protein</fullName>
    </submittedName>
</protein>
<name>A0AAE0P287_SORBR</name>
<keyword evidence="3" id="KW-1185">Reference proteome</keyword>
<comment type="caution">
    <text evidence="2">The sequence shown here is derived from an EMBL/GenBank/DDBJ whole genome shotgun (WGS) entry which is preliminary data.</text>
</comment>
<gene>
    <name evidence="2" type="ORF">B0T20DRAFT_422672</name>
</gene>
<evidence type="ECO:0000256" key="1">
    <source>
        <dbReference type="SAM" id="MobiDB-lite"/>
    </source>
</evidence>
<reference evidence="2" key="2">
    <citation type="submission" date="2023-07" db="EMBL/GenBank/DDBJ databases">
        <authorList>
            <consortium name="Lawrence Berkeley National Laboratory"/>
            <person name="Haridas S."/>
            <person name="Hensen N."/>
            <person name="Bonometti L."/>
            <person name="Westerberg I."/>
            <person name="Brannstrom I.O."/>
            <person name="Guillou S."/>
            <person name="Cros-Aarteil S."/>
            <person name="Calhoun S."/>
            <person name="Kuo A."/>
            <person name="Mondo S."/>
            <person name="Pangilinan J."/>
            <person name="Riley R."/>
            <person name="LaButti K."/>
            <person name="Andreopoulos B."/>
            <person name="Lipzen A."/>
            <person name="Chen C."/>
            <person name="Yanf M."/>
            <person name="Daum C."/>
            <person name="Ng V."/>
            <person name="Clum A."/>
            <person name="Steindorff A."/>
            <person name="Ohm R."/>
            <person name="Martin F."/>
            <person name="Silar P."/>
            <person name="Natvig D."/>
            <person name="Lalanne C."/>
            <person name="Gautier V."/>
            <person name="Ament-velasquez S.L."/>
            <person name="Kruys A."/>
            <person name="Hutchinson M.I."/>
            <person name="Powell A.J."/>
            <person name="Barry K."/>
            <person name="Miller A.N."/>
            <person name="Grigoriev I.V."/>
            <person name="Debuchy R."/>
            <person name="Gladieux P."/>
            <person name="Thoren M.H."/>
            <person name="Johannesson H."/>
        </authorList>
    </citation>
    <scope>NUCLEOTIDE SEQUENCE</scope>
    <source>
        <strain evidence="2">FGSC 1904</strain>
    </source>
</reference>
<organism evidence="2 3">
    <name type="scientific">Sordaria brevicollis</name>
    <dbReference type="NCBI Taxonomy" id="83679"/>
    <lineage>
        <taxon>Eukaryota</taxon>
        <taxon>Fungi</taxon>
        <taxon>Dikarya</taxon>
        <taxon>Ascomycota</taxon>
        <taxon>Pezizomycotina</taxon>
        <taxon>Sordariomycetes</taxon>
        <taxon>Sordariomycetidae</taxon>
        <taxon>Sordariales</taxon>
        <taxon>Sordariaceae</taxon>
        <taxon>Sordaria</taxon>
    </lineage>
</organism>
<dbReference type="AlphaFoldDB" id="A0AAE0P287"/>